<dbReference type="InterPro" id="IPR004089">
    <property type="entry name" value="MCPsignal_dom"/>
</dbReference>
<dbReference type="InterPro" id="IPR004090">
    <property type="entry name" value="Chemotax_Me-accpt_rcpt"/>
</dbReference>
<dbReference type="GO" id="GO:0006935">
    <property type="term" value="P:chemotaxis"/>
    <property type="evidence" value="ECO:0007669"/>
    <property type="project" value="InterPro"/>
</dbReference>
<evidence type="ECO:0000256" key="2">
    <source>
        <dbReference type="ARBA" id="ARBA00029447"/>
    </source>
</evidence>
<evidence type="ECO:0000313" key="7">
    <source>
        <dbReference type="EMBL" id="QOY87046.1"/>
    </source>
</evidence>
<dbReference type="Pfam" id="PF00672">
    <property type="entry name" value="HAMP"/>
    <property type="match status" value="1"/>
</dbReference>
<dbReference type="Gene3D" id="1.20.120.1530">
    <property type="match status" value="1"/>
</dbReference>
<gene>
    <name evidence="7" type="ORF">IRI77_30410</name>
</gene>
<dbReference type="PROSITE" id="PS50111">
    <property type="entry name" value="CHEMOTAXIS_TRANSDUC_2"/>
    <property type="match status" value="1"/>
</dbReference>
<name>A0A7S7NNV4_PALFE</name>
<evidence type="ECO:0000313" key="8">
    <source>
        <dbReference type="Proteomes" id="UP000593892"/>
    </source>
</evidence>
<dbReference type="KEGG" id="pfer:IRI77_30410"/>
<feature type="domain" description="HAMP" evidence="6">
    <location>
        <begin position="343"/>
        <end position="395"/>
    </location>
</feature>
<dbReference type="Pfam" id="PF00015">
    <property type="entry name" value="MCPsignal"/>
    <property type="match status" value="1"/>
</dbReference>
<dbReference type="Gene3D" id="1.10.8.500">
    <property type="entry name" value="HAMP domain in histidine kinase"/>
    <property type="match status" value="1"/>
</dbReference>
<dbReference type="SUPFAM" id="SSF158472">
    <property type="entry name" value="HAMP domain-like"/>
    <property type="match status" value="1"/>
</dbReference>
<dbReference type="InterPro" id="IPR047347">
    <property type="entry name" value="YvaQ-like_sensor"/>
</dbReference>
<feature type="transmembrane region" description="Helical" evidence="4">
    <location>
        <begin position="15"/>
        <end position="35"/>
    </location>
</feature>
<dbReference type="Pfam" id="PF18947">
    <property type="entry name" value="HAMP_2"/>
    <property type="match status" value="1"/>
</dbReference>
<dbReference type="InterPro" id="IPR024478">
    <property type="entry name" value="HlyB_4HB_MCP"/>
</dbReference>
<reference evidence="7 8" key="1">
    <citation type="submission" date="2020-10" db="EMBL/GenBank/DDBJ databases">
        <title>Complete genome sequence of Paludibaculum fermentans P105T, a facultatively anaerobic acidobacterium capable of dissimilatory Fe(III) reduction.</title>
        <authorList>
            <person name="Dedysh S.N."/>
            <person name="Beletsky A.V."/>
            <person name="Kulichevskaya I.S."/>
            <person name="Mardanov A.V."/>
            <person name="Ravin N.V."/>
        </authorList>
    </citation>
    <scope>NUCLEOTIDE SEQUENCE [LARGE SCALE GENOMIC DNA]</scope>
    <source>
        <strain evidence="7 8">P105</strain>
    </source>
</reference>
<dbReference type="CDD" id="cd19411">
    <property type="entry name" value="MCP2201-like_sensor"/>
    <property type="match status" value="1"/>
</dbReference>
<evidence type="ECO:0000259" key="5">
    <source>
        <dbReference type="PROSITE" id="PS50111"/>
    </source>
</evidence>
<dbReference type="Pfam" id="PF12729">
    <property type="entry name" value="4HB_MCP_1"/>
    <property type="match status" value="1"/>
</dbReference>
<dbReference type="SMART" id="SM00304">
    <property type="entry name" value="HAMP"/>
    <property type="match status" value="2"/>
</dbReference>
<organism evidence="7 8">
    <name type="scientific">Paludibaculum fermentans</name>
    <dbReference type="NCBI Taxonomy" id="1473598"/>
    <lineage>
        <taxon>Bacteria</taxon>
        <taxon>Pseudomonadati</taxon>
        <taxon>Acidobacteriota</taxon>
        <taxon>Terriglobia</taxon>
        <taxon>Bryobacterales</taxon>
        <taxon>Bryobacteraceae</taxon>
        <taxon>Paludibaculum</taxon>
    </lineage>
</organism>
<dbReference type="InterPro" id="IPR003660">
    <property type="entry name" value="HAMP_dom"/>
</dbReference>
<dbReference type="AlphaFoldDB" id="A0A7S7NNV4"/>
<keyword evidence="1 3" id="KW-0807">Transducer</keyword>
<keyword evidence="8" id="KW-1185">Reference proteome</keyword>
<comment type="similarity">
    <text evidence="2">Belongs to the methyl-accepting chemotaxis (MCP) protein family.</text>
</comment>
<feature type="transmembrane region" description="Helical" evidence="4">
    <location>
        <begin position="193"/>
        <end position="215"/>
    </location>
</feature>
<protein>
    <submittedName>
        <fullName evidence="7">MCP four helix bundle domain-containing protein</fullName>
    </submittedName>
</protein>
<dbReference type="Proteomes" id="UP000593892">
    <property type="component" value="Chromosome"/>
</dbReference>
<dbReference type="PRINTS" id="PR00260">
    <property type="entry name" value="CHEMTRNSDUCR"/>
</dbReference>
<accession>A0A7S7NNV4</accession>
<dbReference type="CDD" id="cd06225">
    <property type="entry name" value="HAMP"/>
    <property type="match status" value="1"/>
</dbReference>
<dbReference type="Gene3D" id="1.10.287.950">
    <property type="entry name" value="Methyl-accepting chemotaxis protein"/>
    <property type="match status" value="1"/>
</dbReference>
<evidence type="ECO:0000256" key="3">
    <source>
        <dbReference type="PROSITE-ProRule" id="PRU00284"/>
    </source>
</evidence>
<dbReference type="EMBL" id="CP063849">
    <property type="protein sequence ID" value="QOY87046.1"/>
    <property type="molecule type" value="Genomic_DNA"/>
</dbReference>
<dbReference type="GO" id="GO:0016020">
    <property type="term" value="C:membrane"/>
    <property type="evidence" value="ECO:0007669"/>
    <property type="project" value="InterPro"/>
</dbReference>
<keyword evidence="4" id="KW-0812">Transmembrane</keyword>
<dbReference type="GO" id="GO:0007165">
    <property type="term" value="P:signal transduction"/>
    <property type="evidence" value="ECO:0007669"/>
    <property type="project" value="UniProtKB-KW"/>
</dbReference>
<dbReference type="PROSITE" id="PS50885">
    <property type="entry name" value="HAMP"/>
    <property type="match status" value="2"/>
</dbReference>
<dbReference type="RefSeq" id="WP_194448715.1">
    <property type="nucleotide sequence ID" value="NZ_CP063849.1"/>
</dbReference>
<dbReference type="GO" id="GO:0004888">
    <property type="term" value="F:transmembrane signaling receptor activity"/>
    <property type="evidence" value="ECO:0007669"/>
    <property type="project" value="InterPro"/>
</dbReference>
<keyword evidence="4" id="KW-1133">Transmembrane helix</keyword>
<feature type="domain" description="Methyl-accepting transducer" evidence="5">
    <location>
        <begin position="400"/>
        <end position="633"/>
    </location>
</feature>
<keyword evidence="4" id="KW-0472">Membrane</keyword>
<dbReference type="PANTHER" id="PTHR32089:SF112">
    <property type="entry name" value="LYSOZYME-LIKE PROTEIN-RELATED"/>
    <property type="match status" value="1"/>
</dbReference>
<evidence type="ECO:0000256" key="4">
    <source>
        <dbReference type="SAM" id="Phobius"/>
    </source>
</evidence>
<proteinExistence type="inferred from homology"/>
<dbReference type="SUPFAM" id="SSF58104">
    <property type="entry name" value="Methyl-accepting chemotaxis protein (MCP) signaling domain"/>
    <property type="match status" value="1"/>
</dbReference>
<dbReference type="SMART" id="SM00283">
    <property type="entry name" value="MA"/>
    <property type="match status" value="1"/>
</dbReference>
<feature type="domain" description="HAMP" evidence="6">
    <location>
        <begin position="213"/>
        <end position="265"/>
    </location>
</feature>
<evidence type="ECO:0000256" key="1">
    <source>
        <dbReference type="ARBA" id="ARBA00023224"/>
    </source>
</evidence>
<sequence length="658" mass="70317">MQWFNNLKIGAKLQAGFALVACIAGLIGWVGLSGLSVMNQRSSMLYADRLVPIRDLGYANAAVLNIRTEVRNMLLSNSQEERQRAVSAIQDDNDKLEARIDAYSKTNLTDEEKSMLEKFRTSWPTYKRGRDQVIGLVQAGREAQAKDMMFGQLRVLQSEVRNSIQALIDINAKQAETDRKANEVAASEARTKIMAFLGLGVFSSIGLGMLFAVMIGRPLKAMQNAAAQLAEGDASVNVELDTKDELGLLARAFRTMTAVIRERAEQAQRIAAGDFNVQITASSEKDVLGKSFVKVVEAVRRLATETETLTKAAVEGKLSTRGDVTRFEGGYRSIVEGVNKTLDAVLEPVNEAAVVLERIARKDMTARVAGQYRGDHASIKDNINKMADDLRGSLHQIAQNASSLSTASEQLSSISQQLAGNAEETATQANVVSAASEQVSKNVSVVASGSEQMQSSIREIAKNANEAARVARNAVSTAETTNQTITKLGESSIEIGQVIKVITSIAQQTNLLALNATIEAARAGEAGKGFAVVANEVKELAKETAKATEEIGQKIEAIQGDTVGAVKAIGEITAIIAQINDISNTIASAVEEQTVTTNEIGRNVMEASKGTNEIAKNNAGVAEAARSTTAGTADSEKAARSLSQMAAHLQKLVGEFTI</sequence>
<evidence type="ECO:0000259" key="6">
    <source>
        <dbReference type="PROSITE" id="PS50885"/>
    </source>
</evidence>
<dbReference type="PANTHER" id="PTHR32089">
    <property type="entry name" value="METHYL-ACCEPTING CHEMOTAXIS PROTEIN MCPB"/>
    <property type="match status" value="1"/>
</dbReference>